<name>A0A6J1AUM6_9ROSI</name>
<accession>A0A6J1AUM6</accession>
<dbReference type="InterPro" id="IPR018247">
    <property type="entry name" value="EF_Hand_1_Ca_BS"/>
</dbReference>
<feature type="region of interest" description="Disordered" evidence="20">
    <location>
        <begin position="33"/>
        <end position="56"/>
    </location>
</feature>
<evidence type="ECO:0000256" key="13">
    <source>
        <dbReference type="ARBA" id="ARBA00022840"/>
    </source>
</evidence>
<dbReference type="AlphaFoldDB" id="A0A6J1AUM6"/>
<organism evidence="23 24">
    <name type="scientific">Herrania umbratica</name>
    <dbReference type="NCBI Taxonomy" id="108875"/>
    <lineage>
        <taxon>Eukaryota</taxon>
        <taxon>Viridiplantae</taxon>
        <taxon>Streptophyta</taxon>
        <taxon>Embryophyta</taxon>
        <taxon>Tracheophyta</taxon>
        <taxon>Spermatophyta</taxon>
        <taxon>Magnoliopsida</taxon>
        <taxon>eudicotyledons</taxon>
        <taxon>Gunneridae</taxon>
        <taxon>Pentapetalae</taxon>
        <taxon>rosids</taxon>
        <taxon>malvids</taxon>
        <taxon>Malvales</taxon>
        <taxon>Malvaceae</taxon>
        <taxon>Byttnerioideae</taxon>
        <taxon>Herrania</taxon>
    </lineage>
</organism>
<dbReference type="InterPro" id="IPR011992">
    <property type="entry name" value="EF-hand-dom_pair"/>
</dbReference>
<sequence length="589" mass="67545">MLNGLHSHFPGHHRALKNQSFFPRDVYDLKRQTKSAPINPKRSFRPRRRRHPMGSCISTPSRLVGVVSKKSYYNTSKTKRKLHASFDHEAARKSMNLRVTNGNVLKDSSGDNILERYELGKELGRGEFGVTHQCFDLVTGEAYACKKISKAKLRSEIDVEDVRREVEIMRHLPKHSNIVTFREAFEDKEAVYLVMELCHGGELFDRIVAKGHYTERAAATAIKTILEIVKVCHEHGVIHRDLKPENFLLADESETAPIKAIDFGLSIFYEPGQRFSDIVGSPYYMAPEVLRRNYGKEVDIWSIGVILYILLCGVPPFWADTEEGIAHAIIKGNIDFERDPWPKVSEEAKDLVRSMLDPNPYSRMTVQEVFEHPWIQNLEHAPNVNLGENVRTRIKQFSFMSKFKKKVLRVVAGNLPNEQTDAIVQMFRMMDTDENGHLSFEELRDGLQKIGHCVADPDVQMLMDAADIDGNGTLSCEEFVTMAVHLKRMSNDEHLFQAFHHFDKNQSGYIEFEELQEALLHDDLGPNNEQVIRDIMHDVDLDKDGRISYEEFKAMMLTGMDWKMASRQYSRALLNAVSIKILKQSGQLR</sequence>
<keyword evidence="14" id="KW-0472">Membrane</keyword>
<evidence type="ECO:0000259" key="22">
    <source>
        <dbReference type="PROSITE" id="PS50222"/>
    </source>
</evidence>
<dbReference type="FunFam" id="3.30.200.20:FF:000004">
    <property type="entry name" value="Calcium-dependent protein kinase 1"/>
    <property type="match status" value="1"/>
</dbReference>
<feature type="domain" description="EF-hand" evidence="22">
    <location>
        <begin position="454"/>
        <end position="489"/>
    </location>
</feature>
<dbReference type="InterPro" id="IPR000719">
    <property type="entry name" value="Prot_kinase_dom"/>
</dbReference>
<reference evidence="24" key="1">
    <citation type="submission" date="2025-08" db="UniProtKB">
        <authorList>
            <consortium name="RefSeq"/>
        </authorList>
    </citation>
    <scope>IDENTIFICATION</scope>
    <source>
        <tissue evidence="24">Leaf</tissue>
    </source>
</reference>
<dbReference type="GeneID" id="110421025"/>
<evidence type="ECO:0000313" key="23">
    <source>
        <dbReference type="Proteomes" id="UP000504621"/>
    </source>
</evidence>
<evidence type="ECO:0000313" key="24">
    <source>
        <dbReference type="RefSeq" id="XP_021290139.1"/>
    </source>
</evidence>
<evidence type="ECO:0000256" key="2">
    <source>
        <dbReference type="ARBA" id="ARBA00005354"/>
    </source>
</evidence>
<comment type="catalytic activity">
    <reaction evidence="18">
        <text>L-seryl-[protein] + ATP = O-phospho-L-seryl-[protein] + ADP + H(+)</text>
        <dbReference type="Rhea" id="RHEA:17989"/>
        <dbReference type="Rhea" id="RHEA-COMP:9863"/>
        <dbReference type="Rhea" id="RHEA-COMP:11604"/>
        <dbReference type="ChEBI" id="CHEBI:15378"/>
        <dbReference type="ChEBI" id="CHEBI:29999"/>
        <dbReference type="ChEBI" id="CHEBI:30616"/>
        <dbReference type="ChEBI" id="CHEBI:83421"/>
        <dbReference type="ChEBI" id="CHEBI:456216"/>
        <dbReference type="EC" id="2.7.11.1"/>
    </reaction>
</comment>
<dbReference type="SMART" id="SM00054">
    <property type="entry name" value="EFh"/>
    <property type="match status" value="4"/>
</dbReference>
<keyword evidence="23" id="KW-1185">Reference proteome</keyword>
<evidence type="ECO:0000256" key="4">
    <source>
        <dbReference type="ARBA" id="ARBA00022527"/>
    </source>
</evidence>
<feature type="domain" description="EF-hand" evidence="22">
    <location>
        <begin position="490"/>
        <end position="525"/>
    </location>
</feature>
<evidence type="ECO:0000259" key="21">
    <source>
        <dbReference type="PROSITE" id="PS50011"/>
    </source>
</evidence>
<dbReference type="FunFam" id="1.10.238.10:FF:000050">
    <property type="entry name" value="Calcium-dependent protein kinase 7"/>
    <property type="match status" value="1"/>
</dbReference>
<keyword evidence="9" id="KW-0677">Repeat</keyword>
<dbReference type="InterPro" id="IPR002048">
    <property type="entry name" value="EF_hand_dom"/>
</dbReference>
<keyword evidence="4" id="KW-0723">Serine/threonine-protein kinase</keyword>
<keyword evidence="5" id="KW-0597">Phosphoprotein</keyword>
<evidence type="ECO:0000256" key="12">
    <source>
        <dbReference type="ARBA" id="ARBA00022837"/>
    </source>
</evidence>
<dbReference type="InterPro" id="IPR008271">
    <property type="entry name" value="Ser/Thr_kinase_AS"/>
</dbReference>
<dbReference type="PANTHER" id="PTHR24349">
    <property type="entry name" value="SERINE/THREONINE-PROTEIN KINASE"/>
    <property type="match status" value="1"/>
</dbReference>
<comment type="subcellular location">
    <subcellularLocation>
        <location evidence="1">Membrane</location>
        <topology evidence="1">Lipid-anchor</topology>
    </subcellularLocation>
</comment>
<comment type="catalytic activity">
    <reaction evidence="17">
        <text>L-threonyl-[protein] + ATP = O-phospho-L-threonyl-[protein] + ADP + H(+)</text>
        <dbReference type="Rhea" id="RHEA:46608"/>
        <dbReference type="Rhea" id="RHEA-COMP:11060"/>
        <dbReference type="Rhea" id="RHEA-COMP:11605"/>
        <dbReference type="ChEBI" id="CHEBI:15378"/>
        <dbReference type="ChEBI" id="CHEBI:30013"/>
        <dbReference type="ChEBI" id="CHEBI:30616"/>
        <dbReference type="ChEBI" id="CHEBI:61977"/>
        <dbReference type="ChEBI" id="CHEBI:456216"/>
        <dbReference type="EC" id="2.7.11.1"/>
    </reaction>
</comment>
<dbReference type="CDD" id="cd05117">
    <property type="entry name" value="STKc_CAMK"/>
    <property type="match status" value="1"/>
</dbReference>
<dbReference type="PROSITE" id="PS50011">
    <property type="entry name" value="PROTEIN_KINASE_DOM"/>
    <property type="match status" value="1"/>
</dbReference>
<feature type="domain" description="EF-hand" evidence="22">
    <location>
        <begin position="527"/>
        <end position="562"/>
    </location>
</feature>
<dbReference type="Gene3D" id="1.10.510.10">
    <property type="entry name" value="Transferase(Phosphotransferase) domain 1"/>
    <property type="match status" value="1"/>
</dbReference>
<evidence type="ECO:0000256" key="8">
    <source>
        <dbReference type="ARBA" id="ARBA00022723"/>
    </source>
</evidence>
<keyword evidence="13 19" id="KW-0067">ATP-binding</keyword>
<comment type="similarity">
    <text evidence="2">Belongs to the protein kinase superfamily. CAMK Ser/Thr protein kinase family. CaMK subfamily.</text>
</comment>
<dbReference type="GO" id="GO:0005509">
    <property type="term" value="F:calcium ion binding"/>
    <property type="evidence" value="ECO:0007669"/>
    <property type="project" value="InterPro"/>
</dbReference>
<proteinExistence type="inferred from homology"/>
<dbReference type="RefSeq" id="XP_021290139.1">
    <property type="nucleotide sequence ID" value="XM_021434464.1"/>
</dbReference>
<dbReference type="Pfam" id="PF13499">
    <property type="entry name" value="EF-hand_7"/>
    <property type="match status" value="2"/>
</dbReference>
<dbReference type="SMART" id="SM00220">
    <property type="entry name" value="S_TKc"/>
    <property type="match status" value="1"/>
</dbReference>
<dbReference type="PROSITE" id="PS50222">
    <property type="entry name" value="EF_HAND_2"/>
    <property type="match status" value="4"/>
</dbReference>
<protein>
    <recommendedName>
        <fullName evidence="3">non-specific serine/threonine protein kinase</fullName>
        <ecNumber evidence="3">2.7.11.1</ecNumber>
    </recommendedName>
</protein>
<keyword evidence="12" id="KW-0106">Calcium</keyword>
<dbReference type="PROSITE" id="PS00107">
    <property type="entry name" value="PROTEIN_KINASE_ATP"/>
    <property type="match status" value="1"/>
</dbReference>
<evidence type="ECO:0000256" key="10">
    <source>
        <dbReference type="ARBA" id="ARBA00022741"/>
    </source>
</evidence>
<feature type="compositionally biased region" description="Basic residues" evidence="20">
    <location>
        <begin position="42"/>
        <end position="52"/>
    </location>
</feature>
<evidence type="ECO:0000256" key="15">
    <source>
        <dbReference type="ARBA" id="ARBA00023288"/>
    </source>
</evidence>
<keyword evidence="7" id="KW-0519">Myristate</keyword>
<keyword evidence="6" id="KW-0808">Transferase</keyword>
<dbReference type="PROSITE" id="PS00018">
    <property type="entry name" value="EF_HAND_1"/>
    <property type="match status" value="4"/>
</dbReference>
<feature type="domain" description="EF-hand" evidence="22">
    <location>
        <begin position="418"/>
        <end position="453"/>
    </location>
</feature>
<dbReference type="GO" id="GO:0005524">
    <property type="term" value="F:ATP binding"/>
    <property type="evidence" value="ECO:0007669"/>
    <property type="project" value="UniProtKB-UniRule"/>
</dbReference>
<evidence type="ECO:0000256" key="11">
    <source>
        <dbReference type="ARBA" id="ARBA00022777"/>
    </source>
</evidence>
<evidence type="ECO:0000256" key="6">
    <source>
        <dbReference type="ARBA" id="ARBA00022679"/>
    </source>
</evidence>
<evidence type="ECO:0000256" key="16">
    <source>
        <dbReference type="ARBA" id="ARBA00024334"/>
    </source>
</evidence>
<feature type="domain" description="Protein kinase" evidence="21">
    <location>
        <begin position="117"/>
        <end position="375"/>
    </location>
</feature>
<dbReference type="CDD" id="cd00051">
    <property type="entry name" value="EFh"/>
    <property type="match status" value="1"/>
</dbReference>
<dbReference type="Proteomes" id="UP000504621">
    <property type="component" value="Unplaced"/>
</dbReference>
<keyword evidence="10 19" id="KW-0547">Nucleotide-binding</keyword>
<dbReference type="GO" id="GO:0004674">
    <property type="term" value="F:protein serine/threonine kinase activity"/>
    <property type="evidence" value="ECO:0007669"/>
    <property type="project" value="UniProtKB-KW"/>
</dbReference>
<feature type="binding site" evidence="19">
    <location>
        <position position="146"/>
    </location>
    <ligand>
        <name>ATP</name>
        <dbReference type="ChEBI" id="CHEBI:30616"/>
    </ligand>
</feature>
<dbReference type="SUPFAM" id="SSF47473">
    <property type="entry name" value="EF-hand"/>
    <property type="match status" value="1"/>
</dbReference>
<dbReference type="OrthoDB" id="40902at2759"/>
<keyword evidence="15" id="KW-0449">Lipoprotein</keyword>
<evidence type="ECO:0000256" key="18">
    <source>
        <dbReference type="ARBA" id="ARBA00048679"/>
    </source>
</evidence>
<gene>
    <name evidence="24" type="primary">LOC110421025</name>
</gene>
<dbReference type="InterPro" id="IPR050205">
    <property type="entry name" value="CDPK_Ser/Thr_kinases"/>
</dbReference>
<evidence type="ECO:0000256" key="5">
    <source>
        <dbReference type="ARBA" id="ARBA00022553"/>
    </source>
</evidence>
<evidence type="ECO:0000256" key="19">
    <source>
        <dbReference type="PROSITE-ProRule" id="PRU10141"/>
    </source>
</evidence>
<dbReference type="InterPro" id="IPR011009">
    <property type="entry name" value="Kinase-like_dom_sf"/>
</dbReference>
<evidence type="ECO:0000256" key="3">
    <source>
        <dbReference type="ARBA" id="ARBA00012513"/>
    </source>
</evidence>
<evidence type="ECO:0000256" key="17">
    <source>
        <dbReference type="ARBA" id="ARBA00047899"/>
    </source>
</evidence>
<dbReference type="SUPFAM" id="SSF56112">
    <property type="entry name" value="Protein kinase-like (PK-like)"/>
    <property type="match status" value="1"/>
</dbReference>
<evidence type="ECO:0000256" key="20">
    <source>
        <dbReference type="SAM" id="MobiDB-lite"/>
    </source>
</evidence>
<keyword evidence="11 24" id="KW-0418">Kinase</keyword>
<evidence type="ECO:0000256" key="7">
    <source>
        <dbReference type="ARBA" id="ARBA00022707"/>
    </source>
</evidence>
<comment type="similarity">
    <text evidence="16">Belongs to the protein kinase superfamily. Ser/Thr protein kinase family. CDPK subfamily.</text>
</comment>
<dbReference type="GO" id="GO:0016020">
    <property type="term" value="C:membrane"/>
    <property type="evidence" value="ECO:0007669"/>
    <property type="project" value="UniProtKB-SubCell"/>
</dbReference>
<evidence type="ECO:0000256" key="1">
    <source>
        <dbReference type="ARBA" id="ARBA00004635"/>
    </source>
</evidence>
<dbReference type="Gene3D" id="1.10.238.10">
    <property type="entry name" value="EF-hand"/>
    <property type="match status" value="1"/>
</dbReference>
<evidence type="ECO:0000256" key="14">
    <source>
        <dbReference type="ARBA" id="ARBA00023136"/>
    </source>
</evidence>
<dbReference type="Gene3D" id="3.30.200.20">
    <property type="entry name" value="Phosphorylase Kinase, domain 1"/>
    <property type="match status" value="1"/>
</dbReference>
<dbReference type="EC" id="2.7.11.1" evidence="3"/>
<dbReference type="InterPro" id="IPR017441">
    <property type="entry name" value="Protein_kinase_ATP_BS"/>
</dbReference>
<dbReference type="PROSITE" id="PS00108">
    <property type="entry name" value="PROTEIN_KINASE_ST"/>
    <property type="match status" value="1"/>
</dbReference>
<keyword evidence="8" id="KW-0479">Metal-binding</keyword>
<dbReference type="FunFam" id="1.10.510.10:FF:000067">
    <property type="entry name" value="calcium-dependent protein kinase 13"/>
    <property type="match status" value="1"/>
</dbReference>
<evidence type="ECO:0000256" key="9">
    <source>
        <dbReference type="ARBA" id="ARBA00022737"/>
    </source>
</evidence>
<dbReference type="Pfam" id="PF00069">
    <property type="entry name" value="Pkinase"/>
    <property type="match status" value="1"/>
</dbReference>